<comment type="caution">
    <text evidence="14">The sequence shown here is derived from an EMBL/GenBank/DDBJ whole genome shotgun (WGS) entry which is preliminary data.</text>
</comment>
<dbReference type="InterPro" id="IPR057246">
    <property type="entry name" value="CARBOXYPEPT_ZN_1"/>
</dbReference>
<feature type="signal peptide" evidence="12">
    <location>
        <begin position="1"/>
        <end position="19"/>
    </location>
</feature>
<keyword evidence="3" id="KW-0121">Carboxypeptidase</keyword>
<evidence type="ECO:0000259" key="13">
    <source>
        <dbReference type="PROSITE" id="PS52035"/>
    </source>
</evidence>
<organism evidence="14 15">
    <name type="scientific">Trichogramma kaykai</name>
    <dbReference type="NCBI Taxonomy" id="54128"/>
    <lineage>
        <taxon>Eukaryota</taxon>
        <taxon>Metazoa</taxon>
        <taxon>Ecdysozoa</taxon>
        <taxon>Arthropoda</taxon>
        <taxon>Hexapoda</taxon>
        <taxon>Insecta</taxon>
        <taxon>Pterygota</taxon>
        <taxon>Neoptera</taxon>
        <taxon>Endopterygota</taxon>
        <taxon>Hymenoptera</taxon>
        <taxon>Apocrita</taxon>
        <taxon>Proctotrupomorpha</taxon>
        <taxon>Chalcidoidea</taxon>
        <taxon>Trichogrammatidae</taxon>
        <taxon>Trichogramma</taxon>
    </lineage>
</organism>
<comment type="similarity">
    <text evidence="2 11">Belongs to the peptidase M14 family.</text>
</comment>
<dbReference type="InterPro" id="IPR003146">
    <property type="entry name" value="M14A_act_pep"/>
</dbReference>
<evidence type="ECO:0000256" key="8">
    <source>
        <dbReference type="ARBA" id="ARBA00022833"/>
    </source>
</evidence>
<gene>
    <name evidence="14" type="ORF">TKK_010423</name>
</gene>
<feature type="active site" description="Proton donor/acceptor" evidence="11">
    <location>
        <position position="390"/>
    </location>
</feature>
<dbReference type="GO" id="GO:0006508">
    <property type="term" value="P:proteolysis"/>
    <property type="evidence" value="ECO:0007669"/>
    <property type="project" value="UniProtKB-KW"/>
</dbReference>
<feature type="domain" description="Peptidase M14" evidence="13">
    <location>
        <begin position="131"/>
        <end position="425"/>
    </location>
</feature>
<keyword evidence="7" id="KW-0378">Hydrolase</keyword>
<keyword evidence="15" id="KW-1185">Reference proteome</keyword>
<dbReference type="InterPro" id="IPR036990">
    <property type="entry name" value="M14A-like_propep"/>
</dbReference>
<feature type="chain" id="PRO_5044783742" description="Peptidase M14 domain-containing protein" evidence="12">
    <location>
        <begin position="20"/>
        <end position="447"/>
    </location>
</feature>
<dbReference type="Pfam" id="PF00246">
    <property type="entry name" value="Peptidase_M14"/>
    <property type="match status" value="1"/>
</dbReference>
<keyword evidence="5" id="KW-0479">Metal-binding</keyword>
<accession>A0ABD2WRU3</accession>
<dbReference type="SMART" id="SM00631">
    <property type="entry name" value="Zn_pept"/>
    <property type="match status" value="1"/>
</dbReference>
<keyword evidence="8" id="KW-0862">Zinc</keyword>
<evidence type="ECO:0000256" key="6">
    <source>
        <dbReference type="ARBA" id="ARBA00022729"/>
    </source>
</evidence>
<keyword evidence="4" id="KW-0645">Protease</keyword>
<evidence type="ECO:0000256" key="1">
    <source>
        <dbReference type="ARBA" id="ARBA00001947"/>
    </source>
</evidence>
<dbReference type="Gene3D" id="3.30.70.340">
    <property type="entry name" value="Metallocarboxypeptidase-like"/>
    <property type="match status" value="1"/>
</dbReference>
<reference evidence="14 15" key="1">
    <citation type="journal article" date="2024" name="bioRxiv">
        <title>A reference genome for Trichogramma kaykai: A tiny desert-dwelling parasitoid wasp with competing sex-ratio distorters.</title>
        <authorList>
            <person name="Culotta J."/>
            <person name="Lindsey A.R."/>
        </authorList>
    </citation>
    <scope>NUCLEOTIDE SEQUENCE [LARGE SCALE GENOMIC DNA]</scope>
    <source>
        <strain evidence="14 15">KSX58</strain>
    </source>
</reference>
<evidence type="ECO:0000256" key="5">
    <source>
        <dbReference type="ARBA" id="ARBA00022723"/>
    </source>
</evidence>
<dbReference type="EMBL" id="JBJJXI010000080">
    <property type="protein sequence ID" value="KAL3395615.1"/>
    <property type="molecule type" value="Genomic_DNA"/>
</dbReference>
<dbReference type="Pfam" id="PF02244">
    <property type="entry name" value="Propep_M14"/>
    <property type="match status" value="1"/>
</dbReference>
<protein>
    <recommendedName>
        <fullName evidence="13">Peptidase M14 domain-containing protein</fullName>
    </recommendedName>
</protein>
<dbReference type="PRINTS" id="PR00765">
    <property type="entry name" value="CRBOXYPTASEA"/>
</dbReference>
<evidence type="ECO:0000256" key="2">
    <source>
        <dbReference type="ARBA" id="ARBA00005988"/>
    </source>
</evidence>
<evidence type="ECO:0000256" key="3">
    <source>
        <dbReference type="ARBA" id="ARBA00022645"/>
    </source>
</evidence>
<evidence type="ECO:0000256" key="9">
    <source>
        <dbReference type="ARBA" id="ARBA00023049"/>
    </source>
</evidence>
<dbReference type="GO" id="GO:0046872">
    <property type="term" value="F:metal ion binding"/>
    <property type="evidence" value="ECO:0007669"/>
    <property type="project" value="UniProtKB-KW"/>
</dbReference>
<dbReference type="PANTHER" id="PTHR11705">
    <property type="entry name" value="PROTEASE FAMILY M14 CARBOXYPEPTIDASE A,B"/>
    <property type="match status" value="1"/>
</dbReference>
<dbReference type="InterPro" id="IPR000834">
    <property type="entry name" value="Peptidase_M14"/>
</dbReference>
<dbReference type="PANTHER" id="PTHR11705:SF140">
    <property type="entry name" value="FI02848P-RELATED"/>
    <property type="match status" value="1"/>
</dbReference>
<evidence type="ECO:0000256" key="11">
    <source>
        <dbReference type="PROSITE-ProRule" id="PRU01379"/>
    </source>
</evidence>
<evidence type="ECO:0000313" key="14">
    <source>
        <dbReference type="EMBL" id="KAL3395615.1"/>
    </source>
</evidence>
<keyword evidence="9" id="KW-0482">Metalloprotease</keyword>
<dbReference type="PROSITE" id="PS52035">
    <property type="entry name" value="PEPTIDASE_M14"/>
    <property type="match status" value="1"/>
</dbReference>
<sequence>MKYSIFSLFLLYGFLVSESHEDKIQSIYGMQSFAINCNVDKSRYEYLNDLANDPSFDFIKIPSLSTCQSNVTMDVLVPAQVVKMFKKELRKRNISFDVCSEDISNEIHARKRRDIDVSRRIQRLPSVFFENYRSYQEMKEYCKVTIPNLNPAAKYVKIGTSLERRTIFGVKFTTDENARRPMILLDAGIHAREWISHMTALYIISQLAKLENRHIYDEIDIVIIPNLNPDGYEYSRQKPENRLWRKNRSSAVKKCRGVDLNRNFDTHWTSGIGSSDDPCAQTYKGKKAFSEPESRALSDFMKENKDRIKIYVTVHSYGNYFMYPWLYMFGAHWNYKLMDCIAHEAHDALHKVRGTTYKIGPSGKTLHVVSAASVDYAAEKMGIDIAYVLELPAGPPEHKFHPKTSEIRLVGRETFAAFKTLAPYALKKGPCVDGTSKHLPKSSKKKT</sequence>
<keyword evidence="10" id="KW-1015">Disulfide bond</keyword>
<dbReference type="GO" id="GO:0004180">
    <property type="term" value="F:carboxypeptidase activity"/>
    <property type="evidence" value="ECO:0007669"/>
    <property type="project" value="UniProtKB-KW"/>
</dbReference>
<dbReference type="PROSITE" id="PS00132">
    <property type="entry name" value="CARBOXYPEPT_ZN_1"/>
    <property type="match status" value="1"/>
</dbReference>
<dbReference type="FunFam" id="3.40.630.10:FF:000084">
    <property type="entry name" value="Carboxypeptidase B2"/>
    <property type="match status" value="1"/>
</dbReference>
<proteinExistence type="inferred from homology"/>
<dbReference type="Proteomes" id="UP001627154">
    <property type="component" value="Unassembled WGS sequence"/>
</dbReference>
<evidence type="ECO:0000256" key="10">
    <source>
        <dbReference type="ARBA" id="ARBA00023157"/>
    </source>
</evidence>
<dbReference type="GO" id="GO:0008237">
    <property type="term" value="F:metallopeptidase activity"/>
    <property type="evidence" value="ECO:0007669"/>
    <property type="project" value="UniProtKB-KW"/>
</dbReference>
<name>A0ABD2WRU3_9HYME</name>
<evidence type="ECO:0000256" key="4">
    <source>
        <dbReference type="ARBA" id="ARBA00022670"/>
    </source>
</evidence>
<keyword evidence="6 12" id="KW-0732">Signal</keyword>
<evidence type="ECO:0000313" key="15">
    <source>
        <dbReference type="Proteomes" id="UP001627154"/>
    </source>
</evidence>
<dbReference type="AlphaFoldDB" id="A0ABD2WRU3"/>
<dbReference type="SUPFAM" id="SSF54897">
    <property type="entry name" value="Protease propeptides/inhibitors"/>
    <property type="match status" value="1"/>
</dbReference>
<evidence type="ECO:0000256" key="12">
    <source>
        <dbReference type="SAM" id="SignalP"/>
    </source>
</evidence>
<dbReference type="SUPFAM" id="SSF53187">
    <property type="entry name" value="Zn-dependent exopeptidases"/>
    <property type="match status" value="1"/>
</dbReference>
<comment type="cofactor">
    <cofactor evidence="1">
        <name>Zn(2+)</name>
        <dbReference type="ChEBI" id="CHEBI:29105"/>
    </cofactor>
</comment>
<dbReference type="Gene3D" id="3.40.630.10">
    <property type="entry name" value="Zn peptidases"/>
    <property type="match status" value="1"/>
</dbReference>
<evidence type="ECO:0000256" key="7">
    <source>
        <dbReference type="ARBA" id="ARBA00022801"/>
    </source>
</evidence>